<dbReference type="SUPFAM" id="SSF52540">
    <property type="entry name" value="P-loop containing nucleoside triphosphate hydrolases"/>
    <property type="match status" value="1"/>
</dbReference>
<evidence type="ECO:0000313" key="3">
    <source>
        <dbReference type="Proteomes" id="UP000789759"/>
    </source>
</evidence>
<dbReference type="GO" id="GO:0005525">
    <property type="term" value="F:GTP binding"/>
    <property type="evidence" value="ECO:0007669"/>
    <property type="project" value="InterPro"/>
</dbReference>
<evidence type="ECO:0000313" key="2">
    <source>
        <dbReference type="EMBL" id="CAG8657985.1"/>
    </source>
</evidence>
<dbReference type="Proteomes" id="UP000789759">
    <property type="component" value="Unassembled WGS sequence"/>
</dbReference>
<feature type="domain" description="G" evidence="1">
    <location>
        <begin position="10"/>
        <end position="140"/>
    </location>
</feature>
<proteinExistence type="predicted"/>
<dbReference type="Gene3D" id="3.40.50.300">
    <property type="entry name" value="P-loop containing nucleotide triphosphate hydrolases"/>
    <property type="match status" value="1"/>
</dbReference>
<evidence type="ECO:0000259" key="1">
    <source>
        <dbReference type="Pfam" id="PF01926"/>
    </source>
</evidence>
<dbReference type="EMBL" id="CAJVQA010007527">
    <property type="protein sequence ID" value="CAG8657985.1"/>
    <property type="molecule type" value="Genomic_DNA"/>
</dbReference>
<comment type="caution">
    <text evidence="2">The sequence shown here is derived from an EMBL/GenBank/DDBJ whole genome shotgun (WGS) entry which is preliminary data.</text>
</comment>
<dbReference type="OrthoDB" id="2430355at2759"/>
<sequence length="492" mass="56800">MESTQKNEFKILLLGMTGAGKSTLINQLTNYFKGGDPQNLKIAIPTEYLDVTENEFTHSEKDIGDESQSKTRECQAYSFIDSKNHNDKFTFIDTPGLSDVDGVKQDEKNIEKIINIVLDVERLSAIAIVANGTETRFTSAMKNALTQLSNNLPDTLINDNLLLILTKCRKNSASLKRDKFFAKPKEEIHMDNSAFCSDPQTLEDPEALSDTERDWKKSNNSIEKLLNTIKTMPSIPTTNFKEIQVIKNSMKIEIDKLSRNIDIIQKVQNKLDESLEKRENASNIKKKFIYYIENDVIYTKKFVEVDYKNTYCSNHMDKGIICHKNCGVEYEDKNTNDLQKCFCMLGNSCKECGCGYERHFQWNQELKTELPPETAESLVINKNQFKEAIQDYQKHSSDIIVHEKELHELDSKVDNSCNLIDENRQKLRKLCARFNFVNEFQENIDIMKRCATTINNSERGDKIMNFIKKLEQLFDDRSIQSERNTFVKITLN</sequence>
<dbReference type="PANTHER" id="PTHR32046">
    <property type="entry name" value="G DOMAIN-CONTAINING PROTEIN"/>
    <property type="match status" value="1"/>
</dbReference>
<dbReference type="InterPro" id="IPR006073">
    <property type="entry name" value="GTP-bd"/>
</dbReference>
<reference evidence="2" key="1">
    <citation type="submission" date="2021-06" db="EMBL/GenBank/DDBJ databases">
        <authorList>
            <person name="Kallberg Y."/>
            <person name="Tangrot J."/>
            <person name="Rosling A."/>
        </authorList>
    </citation>
    <scope>NUCLEOTIDE SEQUENCE</scope>
    <source>
        <strain evidence="2">FL966</strain>
    </source>
</reference>
<dbReference type="Pfam" id="PF01926">
    <property type="entry name" value="MMR_HSR1"/>
    <property type="match status" value="1"/>
</dbReference>
<accession>A0A9N9E2Y5</accession>
<gene>
    <name evidence="2" type="ORF">CPELLU_LOCUS9665</name>
</gene>
<name>A0A9N9E2Y5_9GLOM</name>
<keyword evidence="3" id="KW-1185">Reference proteome</keyword>
<dbReference type="PANTHER" id="PTHR32046:SF12">
    <property type="entry name" value="AIG1-TYPE G DOMAIN-CONTAINING PROTEIN"/>
    <property type="match status" value="1"/>
</dbReference>
<organism evidence="2 3">
    <name type="scientific">Cetraspora pellucida</name>
    <dbReference type="NCBI Taxonomy" id="1433469"/>
    <lineage>
        <taxon>Eukaryota</taxon>
        <taxon>Fungi</taxon>
        <taxon>Fungi incertae sedis</taxon>
        <taxon>Mucoromycota</taxon>
        <taxon>Glomeromycotina</taxon>
        <taxon>Glomeromycetes</taxon>
        <taxon>Diversisporales</taxon>
        <taxon>Gigasporaceae</taxon>
        <taxon>Cetraspora</taxon>
    </lineage>
</organism>
<dbReference type="InterPro" id="IPR027417">
    <property type="entry name" value="P-loop_NTPase"/>
</dbReference>
<dbReference type="AlphaFoldDB" id="A0A9N9E2Y5"/>
<protein>
    <submittedName>
        <fullName evidence="2">5283_t:CDS:1</fullName>
    </submittedName>
</protein>